<feature type="region of interest" description="Disordered" evidence="1">
    <location>
        <begin position="277"/>
        <end position="436"/>
    </location>
</feature>
<dbReference type="HOGENOM" id="CLU_608494_0_0_1"/>
<evidence type="ECO:0000313" key="3">
    <source>
        <dbReference type="Proteomes" id="UP000008783"/>
    </source>
</evidence>
<dbReference type="RefSeq" id="XP_003307480.1">
    <property type="nucleotide sequence ID" value="XM_003307432.2"/>
</dbReference>
<protein>
    <recommendedName>
        <fullName evidence="4">Chromo domain-containing protein</fullName>
    </recommendedName>
</protein>
<feature type="compositionally biased region" description="Low complexity" evidence="1">
    <location>
        <begin position="329"/>
        <end position="340"/>
    </location>
</feature>
<proteinExistence type="predicted"/>
<evidence type="ECO:0000256" key="1">
    <source>
        <dbReference type="SAM" id="MobiDB-lite"/>
    </source>
</evidence>
<gene>
    <name evidence="2" type="ORF">PGTG_00430</name>
</gene>
<dbReference type="OrthoDB" id="2507661at2759"/>
<sequence length="452" mass="50349">MAADGASPSSSSACSDDDTERSFSDTEAFGGLRGRSGSAESEVQPGWELEWIDDSKLVPKGEEGAGIGRFYKLKFKGYLDMEWQPEDNIDALELIRCYWEHEHLGQELCIKAQQRLLKEIDERSDSESEDQRRKNKTRKQLKPRPKLNRPAGPDEANSDWAGSSSSSSDDEDDDDGRRPLTFKLADLSLAGSNNSKNGSSSTSPACQVKYVFKKPENRQLLSTTFLNPTPDHETEARKSLKLSQFVRRIKPLMASPYCFKNPHRAKRAEELLEEIESLKGSGLEQTDVSPRTKTRLKLNFKDPSQGSHPAPLTSPTTRSEPAPTRENVSDSSTDSQDLQSRMGSPGPSTVRVSSHPNPDNLSQHAIQKGPPQQQPSGTPVNQIKSPLLRPPERRSVPDEDNGLGHHRNVKRKIVDPHPHLDNLPTNPSHGLPPPSFYRAKQQCLRKVVRWAS</sequence>
<evidence type="ECO:0000313" key="2">
    <source>
        <dbReference type="EMBL" id="EFP74474.1"/>
    </source>
</evidence>
<reference evidence="3" key="2">
    <citation type="journal article" date="2011" name="Proc. Natl. Acad. Sci. U.S.A.">
        <title>Obligate biotrophy features unraveled by the genomic analysis of rust fungi.</title>
        <authorList>
            <person name="Duplessis S."/>
            <person name="Cuomo C.A."/>
            <person name="Lin Y.-C."/>
            <person name="Aerts A."/>
            <person name="Tisserant E."/>
            <person name="Veneault-Fourrey C."/>
            <person name="Joly D.L."/>
            <person name="Hacquard S."/>
            <person name="Amselem J."/>
            <person name="Cantarel B.L."/>
            <person name="Chiu R."/>
            <person name="Coutinho P.M."/>
            <person name="Feau N."/>
            <person name="Field M."/>
            <person name="Frey P."/>
            <person name="Gelhaye E."/>
            <person name="Goldberg J."/>
            <person name="Grabherr M.G."/>
            <person name="Kodira C.D."/>
            <person name="Kohler A."/>
            <person name="Kuees U."/>
            <person name="Lindquist E.A."/>
            <person name="Lucas S.M."/>
            <person name="Mago R."/>
            <person name="Mauceli E."/>
            <person name="Morin E."/>
            <person name="Murat C."/>
            <person name="Pangilinan J.L."/>
            <person name="Park R."/>
            <person name="Pearson M."/>
            <person name="Quesneville H."/>
            <person name="Rouhier N."/>
            <person name="Sakthikumar S."/>
            <person name="Salamov A.A."/>
            <person name="Schmutz J."/>
            <person name="Selles B."/>
            <person name="Shapiro H."/>
            <person name="Tanguay P."/>
            <person name="Tuskan G.A."/>
            <person name="Henrissat B."/>
            <person name="Van de Peer Y."/>
            <person name="Rouze P."/>
            <person name="Ellis J.G."/>
            <person name="Dodds P.N."/>
            <person name="Schein J.E."/>
            <person name="Zhong S."/>
            <person name="Hamelin R.C."/>
            <person name="Grigoriev I.V."/>
            <person name="Szabo L.J."/>
            <person name="Martin F."/>
        </authorList>
    </citation>
    <scope>NUCLEOTIDE SEQUENCE [LARGE SCALE GENOMIC DNA]</scope>
    <source>
        <strain evidence="3">CRL 75-36-700-3 / race SCCL</strain>
    </source>
</reference>
<dbReference type="EMBL" id="DS178262">
    <property type="protein sequence ID" value="EFP74474.1"/>
    <property type="molecule type" value="Genomic_DNA"/>
</dbReference>
<dbReference type="AlphaFoldDB" id="E3JQ88"/>
<dbReference type="GeneID" id="10546494"/>
<name>E3JQ88_PUCGT</name>
<feature type="region of interest" description="Disordered" evidence="1">
    <location>
        <begin position="121"/>
        <end position="181"/>
    </location>
</feature>
<feature type="region of interest" description="Disordered" evidence="1">
    <location>
        <begin position="1"/>
        <end position="45"/>
    </location>
</feature>
<dbReference type="VEuPathDB" id="FungiDB:PGTG_00430"/>
<feature type="compositionally biased region" description="Basic and acidic residues" evidence="1">
    <location>
        <begin position="121"/>
        <end position="132"/>
    </location>
</feature>
<feature type="compositionally biased region" description="Basic residues" evidence="1">
    <location>
        <begin position="133"/>
        <end position="147"/>
    </location>
</feature>
<dbReference type="Proteomes" id="UP000008783">
    <property type="component" value="Unassembled WGS sequence"/>
</dbReference>
<organism evidence="2 3">
    <name type="scientific">Puccinia graminis f. sp. tritici (strain CRL 75-36-700-3 / race SCCL)</name>
    <name type="common">Black stem rust fungus</name>
    <dbReference type="NCBI Taxonomy" id="418459"/>
    <lineage>
        <taxon>Eukaryota</taxon>
        <taxon>Fungi</taxon>
        <taxon>Dikarya</taxon>
        <taxon>Basidiomycota</taxon>
        <taxon>Pucciniomycotina</taxon>
        <taxon>Pucciniomycetes</taxon>
        <taxon>Pucciniales</taxon>
        <taxon>Pucciniaceae</taxon>
        <taxon>Puccinia</taxon>
    </lineage>
</organism>
<feature type="compositionally biased region" description="Polar residues" evidence="1">
    <location>
        <begin position="302"/>
        <end position="319"/>
    </location>
</feature>
<keyword evidence="3" id="KW-1185">Reference proteome</keyword>
<feature type="compositionally biased region" description="Polar residues" evidence="1">
    <location>
        <begin position="346"/>
        <end position="384"/>
    </location>
</feature>
<dbReference type="OMA" id="PHNARTK"/>
<reference key="1">
    <citation type="submission" date="2007-01" db="EMBL/GenBank/DDBJ databases">
        <title>The Genome Sequence of Puccinia graminis f. sp. tritici Strain CRL 75-36-700-3.</title>
        <authorList>
            <consortium name="The Broad Institute Genome Sequencing Platform"/>
            <person name="Birren B."/>
            <person name="Lander E."/>
            <person name="Galagan J."/>
            <person name="Nusbaum C."/>
            <person name="Devon K."/>
            <person name="Cuomo C."/>
            <person name="Jaffe D."/>
            <person name="Butler J."/>
            <person name="Alvarez P."/>
            <person name="Gnerre S."/>
            <person name="Grabherr M."/>
            <person name="Mauceli E."/>
            <person name="Brockman W."/>
            <person name="Young S."/>
            <person name="LaButti K."/>
            <person name="Sykes S."/>
            <person name="DeCaprio D."/>
            <person name="Crawford M."/>
            <person name="Koehrsen M."/>
            <person name="Engels R."/>
            <person name="Montgomery P."/>
            <person name="Pearson M."/>
            <person name="Howarth C."/>
            <person name="Larson L."/>
            <person name="White J."/>
            <person name="Zeng Q."/>
            <person name="Kodira C."/>
            <person name="Yandava C."/>
            <person name="Alvarado L."/>
            <person name="O'Leary S."/>
            <person name="Szabo L."/>
            <person name="Dean R."/>
            <person name="Schein J."/>
        </authorList>
    </citation>
    <scope>NUCLEOTIDE SEQUENCE</scope>
    <source>
        <strain>CRL 75-36-700-3</strain>
    </source>
</reference>
<feature type="compositionally biased region" description="Low complexity" evidence="1">
    <location>
        <begin position="1"/>
        <end position="14"/>
    </location>
</feature>
<accession>E3JQ88</accession>
<evidence type="ECO:0008006" key="4">
    <source>
        <dbReference type="Google" id="ProtNLM"/>
    </source>
</evidence>
<dbReference type="InParanoid" id="E3JQ88"/>
<dbReference type="KEGG" id="pgr:PGTG_00430"/>